<gene>
    <name evidence="1" type="ORF">BaRGS_00013801</name>
</gene>
<keyword evidence="2" id="KW-1185">Reference proteome</keyword>
<sequence>KLSGGIDRLSKFHSAIQISFATAAAQKDIIQTLWTVRVYCILWTVSQFTSAALTRRQTGR</sequence>
<organism evidence="1 2">
    <name type="scientific">Batillaria attramentaria</name>
    <dbReference type="NCBI Taxonomy" id="370345"/>
    <lineage>
        <taxon>Eukaryota</taxon>
        <taxon>Metazoa</taxon>
        <taxon>Spiralia</taxon>
        <taxon>Lophotrochozoa</taxon>
        <taxon>Mollusca</taxon>
        <taxon>Gastropoda</taxon>
        <taxon>Caenogastropoda</taxon>
        <taxon>Sorbeoconcha</taxon>
        <taxon>Cerithioidea</taxon>
        <taxon>Batillariidae</taxon>
        <taxon>Batillaria</taxon>
    </lineage>
</organism>
<reference evidence="1 2" key="1">
    <citation type="journal article" date="2023" name="Sci. Data">
        <title>Genome assembly of the Korean intertidal mud-creeper Batillaria attramentaria.</title>
        <authorList>
            <person name="Patra A.K."/>
            <person name="Ho P.T."/>
            <person name="Jun S."/>
            <person name="Lee S.J."/>
            <person name="Kim Y."/>
            <person name="Won Y.J."/>
        </authorList>
    </citation>
    <scope>NUCLEOTIDE SEQUENCE [LARGE SCALE GENOMIC DNA]</scope>
    <source>
        <strain evidence="1">Wonlab-2016</strain>
    </source>
</reference>
<dbReference type="AlphaFoldDB" id="A0ABD0L6Z0"/>
<evidence type="ECO:0000313" key="1">
    <source>
        <dbReference type="EMBL" id="KAK7494922.1"/>
    </source>
</evidence>
<comment type="caution">
    <text evidence="1">The sequence shown here is derived from an EMBL/GenBank/DDBJ whole genome shotgun (WGS) entry which is preliminary data.</text>
</comment>
<name>A0ABD0L6Z0_9CAEN</name>
<feature type="non-terminal residue" evidence="1">
    <location>
        <position position="1"/>
    </location>
</feature>
<proteinExistence type="predicted"/>
<protein>
    <submittedName>
        <fullName evidence="1">Uncharacterized protein</fullName>
    </submittedName>
</protein>
<accession>A0ABD0L6Z0</accession>
<dbReference type="Proteomes" id="UP001519460">
    <property type="component" value="Unassembled WGS sequence"/>
</dbReference>
<dbReference type="EMBL" id="JACVVK020000079">
    <property type="protein sequence ID" value="KAK7494922.1"/>
    <property type="molecule type" value="Genomic_DNA"/>
</dbReference>
<evidence type="ECO:0000313" key="2">
    <source>
        <dbReference type="Proteomes" id="UP001519460"/>
    </source>
</evidence>